<evidence type="ECO:0000313" key="2">
    <source>
        <dbReference type="Proteomes" id="UP000509302"/>
    </source>
</evidence>
<gene>
    <name evidence="1" type="ORF">HYG79_08450</name>
</gene>
<protein>
    <submittedName>
        <fullName evidence="1">Uncharacterized protein</fullName>
    </submittedName>
</protein>
<dbReference type="Proteomes" id="UP000509302">
    <property type="component" value="Chromosome"/>
</dbReference>
<name>A0A7H9AQ46_9FLAO</name>
<dbReference type="Pfam" id="PF20125">
    <property type="entry name" value="DUF6515"/>
    <property type="match status" value="1"/>
</dbReference>
<dbReference type="KEGG" id="cagg:HYG79_08450"/>
<organism evidence="1 2">
    <name type="scientific">Costertonia aggregata</name>
    <dbReference type="NCBI Taxonomy" id="343403"/>
    <lineage>
        <taxon>Bacteria</taxon>
        <taxon>Pseudomonadati</taxon>
        <taxon>Bacteroidota</taxon>
        <taxon>Flavobacteriia</taxon>
        <taxon>Flavobacteriales</taxon>
        <taxon>Flavobacteriaceae</taxon>
        <taxon>Costertonia</taxon>
    </lineage>
</organism>
<accession>A0A7H9AQ46</accession>
<keyword evidence="2" id="KW-1185">Reference proteome</keyword>
<dbReference type="InterPro" id="IPR045398">
    <property type="entry name" value="DUF6515"/>
</dbReference>
<evidence type="ECO:0000313" key="1">
    <source>
        <dbReference type="EMBL" id="QLG45375.1"/>
    </source>
</evidence>
<sequence length="194" mass="22850">MKNLIFTITVPLFFFLFTPESEAQVVRRHRARVVMGKPTVKVAGQRMRTRRRVRRRTYRRIARRTLHTIPIGTRALLHKKTKYYPINGYYFIRKNAGYVSVLPPIGFRVATIPWAYSRIMVSGRSYFYANGIYYQQVGKYYEISEPPIGARITDLPEEYEEKTIDGKTYYAFDDQLYVSSEKGYRLVGFLDDES</sequence>
<reference evidence="1 2" key="1">
    <citation type="journal article" date="2006" name="Int. J. Syst. Evol. Microbiol.">
        <title>Costertonia aggregata gen. nov., sp. nov., a mesophilic marine bacterium of the family Flavobacteriaceae, isolated from a mature biofilm.</title>
        <authorList>
            <person name="Kwon K.K."/>
            <person name="Lee Y.K."/>
            <person name="Lee H.K."/>
        </authorList>
    </citation>
    <scope>NUCLEOTIDE SEQUENCE [LARGE SCALE GENOMIC DNA]</scope>
    <source>
        <strain evidence="1 2">KCCM 42265</strain>
    </source>
</reference>
<dbReference type="AlphaFoldDB" id="A0A7H9AQ46"/>
<proteinExistence type="predicted"/>
<dbReference type="RefSeq" id="WP_179241664.1">
    <property type="nucleotide sequence ID" value="NZ_CP058595.1"/>
</dbReference>
<dbReference type="EMBL" id="CP058595">
    <property type="protein sequence ID" value="QLG45375.1"/>
    <property type="molecule type" value="Genomic_DNA"/>
</dbReference>